<gene>
    <name evidence="2" type="ORF">VFPPC_05972</name>
</gene>
<evidence type="ECO:0000313" key="2">
    <source>
        <dbReference type="EMBL" id="OAQ64737.2"/>
    </source>
</evidence>
<proteinExistence type="predicted"/>
<feature type="compositionally biased region" description="Polar residues" evidence="1">
    <location>
        <begin position="7"/>
        <end position="21"/>
    </location>
</feature>
<name>A0A179FH54_METCM</name>
<dbReference type="RefSeq" id="XP_018142051.2">
    <property type="nucleotide sequence ID" value="XM_018285083.2"/>
</dbReference>
<dbReference type="AlphaFoldDB" id="A0A179FH54"/>
<dbReference type="GeneID" id="28849077"/>
<accession>A0A179FH54</accession>
<sequence>MVFCSSPGRQTCSSPDHHASPNSCWSMRGIRIPRNEGSLHAGPIFGLKGVSLFDGRRQCRCQEELDREQHVEAAGIACRSTNHTRIFCNVKVTEMSSLLPEPHFMLCLEPVYKLLAAAIPTSAQTPVLMFMP</sequence>
<reference evidence="2 3" key="1">
    <citation type="journal article" date="2016" name="PLoS Pathog.">
        <title>Biosynthesis of antibiotic leucinostatins in bio-control fungus Purpureocillium lilacinum and their inhibition on phytophthora revealed by genome mining.</title>
        <authorList>
            <person name="Wang G."/>
            <person name="Liu Z."/>
            <person name="Lin R."/>
            <person name="Li E."/>
            <person name="Mao Z."/>
            <person name="Ling J."/>
            <person name="Yang Y."/>
            <person name="Yin W.B."/>
            <person name="Xie B."/>
        </authorList>
    </citation>
    <scope>NUCLEOTIDE SEQUENCE [LARGE SCALE GENOMIC DNA]</scope>
    <source>
        <strain evidence="2">170</strain>
    </source>
</reference>
<comment type="caution">
    <text evidence="2">The sequence shown here is derived from an EMBL/GenBank/DDBJ whole genome shotgun (WGS) entry which is preliminary data.</text>
</comment>
<dbReference type="KEGG" id="pchm:VFPPC_05972"/>
<evidence type="ECO:0000313" key="3">
    <source>
        <dbReference type="Proteomes" id="UP000078397"/>
    </source>
</evidence>
<organism evidence="2 3">
    <name type="scientific">Pochonia chlamydosporia 170</name>
    <dbReference type="NCBI Taxonomy" id="1380566"/>
    <lineage>
        <taxon>Eukaryota</taxon>
        <taxon>Fungi</taxon>
        <taxon>Dikarya</taxon>
        <taxon>Ascomycota</taxon>
        <taxon>Pezizomycotina</taxon>
        <taxon>Sordariomycetes</taxon>
        <taxon>Hypocreomycetidae</taxon>
        <taxon>Hypocreales</taxon>
        <taxon>Clavicipitaceae</taxon>
        <taxon>Pochonia</taxon>
    </lineage>
</organism>
<feature type="region of interest" description="Disordered" evidence="1">
    <location>
        <begin position="1"/>
        <end position="21"/>
    </location>
</feature>
<dbReference type="Proteomes" id="UP000078397">
    <property type="component" value="Unassembled WGS sequence"/>
</dbReference>
<protein>
    <submittedName>
        <fullName evidence="2">Uncharacterized protein</fullName>
    </submittedName>
</protein>
<keyword evidence="3" id="KW-1185">Reference proteome</keyword>
<evidence type="ECO:0000256" key="1">
    <source>
        <dbReference type="SAM" id="MobiDB-lite"/>
    </source>
</evidence>
<dbReference type="EMBL" id="LSBJ02000005">
    <property type="protein sequence ID" value="OAQ64737.2"/>
    <property type="molecule type" value="Genomic_DNA"/>
</dbReference>